<dbReference type="KEGG" id="gtt:GUITHDRAFT_164608"/>
<evidence type="ECO:0000256" key="1">
    <source>
        <dbReference type="SAM" id="SignalP"/>
    </source>
</evidence>
<dbReference type="InterPro" id="IPR036086">
    <property type="entry name" value="ParB/Sulfiredoxin_sf"/>
</dbReference>
<sequence length="310" mass="34723">MAGLRLLLLMQTLLLASADFCDDFDVSQLDGSDPLDYCKAQFMMGHPPKIGTVCLARPQDAFPTQAAYGEVDAGCVQREIEALAGEKDGSLRTYLMSNTVPTVIGPSGKLYITDHHHLSRALLQSFLPYDKPYIHRLLYLCINEDLSKYDEQGFWDEMQSRQLVWLYDNEGNNITVHDLPQSVKYLKDDPYRTLAMYVRQSYGFIKCGSKSANSKFPQCEGGNVTAKPYIEFKWAKLYRAQFPLPDIYDQSDQAQVIQLQSVLGQAITISLDPRNAGQEGFNRLGPKVARAGNMPRGVKTVCSLPSSDSR</sequence>
<dbReference type="eggNOG" id="ENOG502SDVB">
    <property type="taxonomic scope" value="Eukaryota"/>
</dbReference>
<dbReference type="CDD" id="cd16390">
    <property type="entry name" value="ParB_N_Srx_like"/>
    <property type="match status" value="1"/>
</dbReference>
<reference evidence="2 4" key="1">
    <citation type="journal article" date="2012" name="Nature">
        <title>Algal genomes reveal evolutionary mosaicism and the fate of nucleomorphs.</title>
        <authorList>
            <consortium name="DOE Joint Genome Institute"/>
            <person name="Curtis B.A."/>
            <person name="Tanifuji G."/>
            <person name="Burki F."/>
            <person name="Gruber A."/>
            <person name="Irimia M."/>
            <person name="Maruyama S."/>
            <person name="Arias M.C."/>
            <person name="Ball S.G."/>
            <person name="Gile G.H."/>
            <person name="Hirakawa Y."/>
            <person name="Hopkins J.F."/>
            <person name="Kuo A."/>
            <person name="Rensing S.A."/>
            <person name="Schmutz J."/>
            <person name="Symeonidi A."/>
            <person name="Elias M."/>
            <person name="Eveleigh R.J."/>
            <person name="Herman E.K."/>
            <person name="Klute M.J."/>
            <person name="Nakayama T."/>
            <person name="Obornik M."/>
            <person name="Reyes-Prieto A."/>
            <person name="Armbrust E.V."/>
            <person name="Aves S.J."/>
            <person name="Beiko R.G."/>
            <person name="Coutinho P."/>
            <person name="Dacks J.B."/>
            <person name="Durnford D.G."/>
            <person name="Fast N.M."/>
            <person name="Green B.R."/>
            <person name="Grisdale C.J."/>
            <person name="Hempel F."/>
            <person name="Henrissat B."/>
            <person name="Hoppner M.P."/>
            <person name="Ishida K."/>
            <person name="Kim E."/>
            <person name="Koreny L."/>
            <person name="Kroth P.G."/>
            <person name="Liu Y."/>
            <person name="Malik S.B."/>
            <person name="Maier U.G."/>
            <person name="McRose D."/>
            <person name="Mock T."/>
            <person name="Neilson J.A."/>
            <person name="Onodera N.T."/>
            <person name="Poole A.M."/>
            <person name="Pritham E.J."/>
            <person name="Richards T.A."/>
            <person name="Rocap G."/>
            <person name="Roy S.W."/>
            <person name="Sarai C."/>
            <person name="Schaack S."/>
            <person name="Shirato S."/>
            <person name="Slamovits C.H."/>
            <person name="Spencer D.F."/>
            <person name="Suzuki S."/>
            <person name="Worden A.Z."/>
            <person name="Zauner S."/>
            <person name="Barry K."/>
            <person name="Bell C."/>
            <person name="Bharti A.K."/>
            <person name="Crow J.A."/>
            <person name="Grimwood J."/>
            <person name="Kramer R."/>
            <person name="Lindquist E."/>
            <person name="Lucas S."/>
            <person name="Salamov A."/>
            <person name="McFadden G.I."/>
            <person name="Lane C.E."/>
            <person name="Keeling P.J."/>
            <person name="Gray M.W."/>
            <person name="Grigoriev I.V."/>
            <person name="Archibald J.M."/>
        </authorList>
    </citation>
    <scope>NUCLEOTIDE SEQUENCE</scope>
    <source>
        <strain evidence="2 4">CCMP2712</strain>
    </source>
</reference>
<evidence type="ECO:0008006" key="5">
    <source>
        <dbReference type="Google" id="ProtNLM"/>
    </source>
</evidence>
<dbReference type="Gene3D" id="3.90.1530.10">
    <property type="entry name" value="Conserved hypothetical protein from pyrococcus furiosus pfu- 392566-001, ParB domain"/>
    <property type="match status" value="1"/>
</dbReference>
<dbReference type="OMA" id="RVECEDI"/>
<dbReference type="PaxDb" id="55529-EKX40747"/>
<dbReference type="OrthoDB" id="10468355at2759"/>
<organism evidence="2">
    <name type="scientific">Guillardia theta (strain CCMP2712)</name>
    <name type="common">Cryptophyte</name>
    <dbReference type="NCBI Taxonomy" id="905079"/>
    <lineage>
        <taxon>Eukaryota</taxon>
        <taxon>Cryptophyceae</taxon>
        <taxon>Pyrenomonadales</taxon>
        <taxon>Geminigeraceae</taxon>
        <taxon>Guillardia</taxon>
    </lineage>
</organism>
<dbReference type="HOGENOM" id="CLU_898488_0_0_1"/>
<dbReference type="AlphaFoldDB" id="L1IXC3"/>
<gene>
    <name evidence="2" type="ORF">GUITHDRAFT_164608</name>
</gene>
<dbReference type="Proteomes" id="UP000011087">
    <property type="component" value="Unassembled WGS sequence"/>
</dbReference>
<reference evidence="4" key="2">
    <citation type="submission" date="2012-11" db="EMBL/GenBank/DDBJ databases">
        <authorList>
            <person name="Kuo A."/>
            <person name="Curtis B.A."/>
            <person name="Tanifuji G."/>
            <person name="Burki F."/>
            <person name="Gruber A."/>
            <person name="Irimia M."/>
            <person name="Maruyama S."/>
            <person name="Arias M.C."/>
            <person name="Ball S.G."/>
            <person name="Gile G.H."/>
            <person name="Hirakawa Y."/>
            <person name="Hopkins J.F."/>
            <person name="Rensing S.A."/>
            <person name="Schmutz J."/>
            <person name="Symeonidi A."/>
            <person name="Elias M."/>
            <person name="Eveleigh R.J."/>
            <person name="Herman E.K."/>
            <person name="Klute M.J."/>
            <person name="Nakayama T."/>
            <person name="Obornik M."/>
            <person name="Reyes-Prieto A."/>
            <person name="Armbrust E.V."/>
            <person name="Aves S.J."/>
            <person name="Beiko R.G."/>
            <person name="Coutinho P."/>
            <person name="Dacks J.B."/>
            <person name="Durnford D.G."/>
            <person name="Fast N.M."/>
            <person name="Green B.R."/>
            <person name="Grisdale C."/>
            <person name="Hempe F."/>
            <person name="Henrissat B."/>
            <person name="Hoppner M.P."/>
            <person name="Ishida K.-I."/>
            <person name="Kim E."/>
            <person name="Koreny L."/>
            <person name="Kroth P.G."/>
            <person name="Liu Y."/>
            <person name="Malik S.-B."/>
            <person name="Maier U.G."/>
            <person name="McRose D."/>
            <person name="Mock T."/>
            <person name="Neilson J.A."/>
            <person name="Onodera N.T."/>
            <person name="Poole A.M."/>
            <person name="Pritham E.J."/>
            <person name="Richards T.A."/>
            <person name="Rocap G."/>
            <person name="Roy S.W."/>
            <person name="Sarai C."/>
            <person name="Schaack S."/>
            <person name="Shirato S."/>
            <person name="Slamovits C.H."/>
            <person name="Spencer D.F."/>
            <person name="Suzuki S."/>
            <person name="Worden A.Z."/>
            <person name="Zauner S."/>
            <person name="Barry K."/>
            <person name="Bell C."/>
            <person name="Bharti A.K."/>
            <person name="Crow J.A."/>
            <person name="Grimwood J."/>
            <person name="Kramer R."/>
            <person name="Lindquist E."/>
            <person name="Lucas S."/>
            <person name="Salamov A."/>
            <person name="McFadden G.I."/>
            <person name="Lane C.E."/>
            <person name="Keeling P.J."/>
            <person name="Gray M.W."/>
            <person name="Grigoriev I.V."/>
            <person name="Archibald J.M."/>
        </authorList>
    </citation>
    <scope>NUCLEOTIDE SEQUENCE</scope>
    <source>
        <strain evidence="4">CCMP2712</strain>
    </source>
</reference>
<dbReference type="SUPFAM" id="SSF110849">
    <property type="entry name" value="ParB/Sulfiredoxin"/>
    <property type="match status" value="1"/>
</dbReference>
<dbReference type="Pfam" id="PF08857">
    <property type="entry name" value="ParBc_2"/>
    <property type="match status" value="1"/>
</dbReference>
<feature type="chain" id="PRO_5008770656" description="ParB-like nuclease" evidence="1">
    <location>
        <begin position="19"/>
        <end position="310"/>
    </location>
</feature>
<feature type="signal peptide" evidence="1">
    <location>
        <begin position="1"/>
        <end position="18"/>
    </location>
</feature>
<evidence type="ECO:0000313" key="2">
    <source>
        <dbReference type="EMBL" id="EKX40747.1"/>
    </source>
</evidence>
<dbReference type="EMBL" id="JH993029">
    <property type="protein sequence ID" value="EKX40747.1"/>
    <property type="molecule type" value="Genomic_DNA"/>
</dbReference>
<protein>
    <recommendedName>
        <fullName evidence="5">ParB-like nuclease</fullName>
    </recommendedName>
</protein>
<dbReference type="EnsemblProtists" id="EKX40747">
    <property type="protein sequence ID" value="EKX40747"/>
    <property type="gene ID" value="GUITHDRAFT_164608"/>
</dbReference>
<reference evidence="3" key="3">
    <citation type="submission" date="2016-03" db="UniProtKB">
        <authorList>
            <consortium name="EnsemblProtists"/>
        </authorList>
    </citation>
    <scope>IDENTIFICATION</scope>
</reference>
<accession>L1IXC3</accession>
<dbReference type="InterPro" id="IPR014956">
    <property type="entry name" value="ParBc_2"/>
</dbReference>
<dbReference type="GeneID" id="17297350"/>
<dbReference type="RefSeq" id="XP_005827727.1">
    <property type="nucleotide sequence ID" value="XM_005827670.1"/>
</dbReference>
<evidence type="ECO:0000313" key="3">
    <source>
        <dbReference type="EnsemblProtists" id="EKX40747"/>
    </source>
</evidence>
<keyword evidence="1" id="KW-0732">Signal</keyword>
<name>L1IXC3_GUITC</name>
<keyword evidence="4" id="KW-1185">Reference proteome</keyword>
<proteinExistence type="predicted"/>
<evidence type="ECO:0000313" key="4">
    <source>
        <dbReference type="Proteomes" id="UP000011087"/>
    </source>
</evidence>